<sequence>MNIVKRILNKIVNHKYKVMKEGTVKFFNSAKGFGFIKPKDSDEDVFVHQSGLIDEIRENDSVKFTVERGEKGMNAINVKLS</sequence>
<reference evidence="3 4" key="1">
    <citation type="submission" date="2018-06" db="EMBL/GenBank/DDBJ databases">
        <title>Spongiibacterium sp. HME9304 Genome sequencing and assembly.</title>
        <authorList>
            <person name="Kang H."/>
            <person name="Kim H."/>
            <person name="Joh K."/>
        </authorList>
    </citation>
    <scope>NUCLEOTIDE SEQUENCE [LARGE SCALE GENOMIC DNA]</scope>
    <source>
        <strain evidence="3 4">HME9304</strain>
    </source>
</reference>
<dbReference type="PRINTS" id="PR00050">
    <property type="entry name" value="COLDSHOCK"/>
</dbReference>
<dbReference type="PANTHER" id="PTHR11544">
    <property type="entry name" value="COLD SHOCK DOMAIN CONTAINING PROTEINS"/>
    <property type="match status" value="1"/>
</dbReference>
<dbReference type="AlphaFoldDB" id="A0A2Z4LPM5"/>
<proteinExistence type="predicted"/>
<dbReference type="PROSITE" id="PS00352">
    <property type="entry name" value="CSD_1"/>
    <property type="match status" value="1"/>
</dbReference>
<dbReference type="Pfam" id="PF00313">
    <property type="entry name" value="CSD"/>
    <property type="match status" value="1"/>
</dbReference>
<dbReference type="GO" id="GO:0003676">
    <property type="term" value="F:nucleic acid binding"/>
    <property type="evidence" value="ECO:0007669"/>
    <property type="project" value="InterPro"/>
</dbReference>
<dbReference type="EMBL" id="CP030104">
    <property type="protein sequence ID" value="AWX43733.1"/>
    <property type="molecule type" value="Genomic_DNA"/>
</dbReference>
<organism evidence="3 4">
    <name type="scientific">Flagellimonas maritima</name>
    <dbReference type="NCBI Taxonomy" id="1383885"/>
    <lineage>
        <taxon>Bacteria</taxon>
        <taxon>Pseudomonadati</taxon>
        <taxon>Bacteroidota</taxon>
        <taxon>Flavobacteriia</taxon>
        <taxon>Flavobacteriales</taxon>
        <taxon>Flavobacteriaceae</taxon>
        <taxon>Flagellimonas</taxon>
    </lineage>
</organism>
<evidence type="ECO:0000259" key="2">
    <source>
        <dbReference type="PROSITE" id="PS51857"/>
    </source>
</evidence>
<dbReference type="InterPro" id="IPR002059">
    <property type="entry name" value="CSP_DNA-bd"/>
</dbReference>
<dbReference type="Gene3D" id="2.40.50.140">
    <property type="entry name" value="Nucleic acid-binding proteins"/>
    <property type="match status" value="1"/>
</dbReference>
<dbReference type="InterPro" id="IPR019844">
    <property type="entry name" value="CSD_CS"/>
</dbReference>
<evidence type="ECO:0000313" key="4">
    <source>
        <dbReference type="Proteomes" id="UP000248536"/>
    </source>
</evidence>
<dbReference type="Proteomes" id="UP000248536">
    <property type="component" value="Chromosome"/>
</dbReference>
<evidence type="ECO:0000313" key="3">
    <source>
        <dbReference type="EMBL" id="AWX43733.1"/>
    </source>
</evidence>
<dbReference type="PROSITE" id="PS51857">
    <property type="entry name" value="CSD_2"/>
    <property type="match status" value="1"/>
</dbReference>
<name>A0A2Z4LPM5_9FLAO</name>
<dbReference type="KEGG" id="spon:HME9304_00724"/>
<dbReference type="SUPFAM" id="SSF50249">
    <property type="entry name" value="Nucleic acid-binding proteins"/>
    <property type="match status" value="1"/>
</dbReference>
<dbReference type="CDD" id="cd04458">
    <property type="entry name" value="CSP_CDS"/>
    <property type="match status" value="1"/>
</dbReference>
<feature type="domain" description="CSD" evidence="2">
    <location>
        <begin position="19"/>
        <end position="80"/>
    </location>
</feature>
<protein>
    <submittedName>
        <fullName evidence="3">Putative cold shock protein A</fullName>
    </submittedName>
</protein>
<dbReference type="InterPro" id="IPR012340">
    <property type="entry name" value="NA-bd_OB-fold"/>
</dbReference>
<dbReference type="InterPro" id="IPR011129">
    <property type="entry name" value="CSD"/>
</dbReference>
<keyword evidence="4" id="KW-1185">Reference proteome</keyword>
<dbReference type="GO" id="GO:0005829">
    <property type="term" value="C:cytosol"/>
    <property type="evidence" value="ECO:0007669"/>
    <property type="project" value="UniProtKB-ARBA"/>
</dbReference>
<gene>
    <name evidence="3" type="ORF">HME9304_00724</name>
</gene>
<accession>A0A2Z4LPM5</accession>
<dbReference type="InterPro" id="IPR050181">
    <property type="entry name" value="Cold_shock_domain"/>
</dbReference>
<dbReference type="SMART" id="SM00357">
    <property type="entry name" value="CSP"/>
    <property type="match status" value="1"/>
</dbReference>
<comment type="subcellular location">
    <subcellularLocation>
        <location evidence="1">Cytoplasm</location>
    </subcellularLocation>
</comment>
<evidence type="ECO:0000256" key="1">
    <source>
        <dbReference type="RuleBase" id="RU000408"/>
    </source>
</evidence>